<dbReference type="SUPFAM" id="SSF48498">
    <property type="entry name" value="Tetracyclin repressor-like, C-terminal domain"/>
    <property type="match status" value="1"/>
</dbReference>
<keyword evidence="7" id="KW-1185">Reference proteome</keyword>
<evidence type="ECO:0000256" key="4">
    <source>
        <dbReference type="PROSITE-ProRule" id="PRU00335"/>
    </source>
</evidence>
<dbReference type="GO" id="GO:0003700">
    <property type="term" value="F:DNA-binding transcription factor activity"/>
    <property type="evidence" value="ECO:0007669"/>
    <property type="project" value="TreeGrafter"/>
</dbReference>
<dbReference type="Gene3D" id="1.10.10.60">
    <property type="entry name" value="Homeodomain-like"/>
    <property type="match status" value="1"/>
</dbReference>
<accession>A0A9W6SRR6</accession>
<dbReference type="PANTHER" id="PTHR30055:SF146">
    <property type="entry name" value="HTH-TYPE TRANSCRIPTIONAL DUAL REGULATOR CECR"/>
    <property type="match status" value="1"/>
</dbReference>
<keyword evidence="3" id="KW-0804">Transcription</keyword>
<dbReference type="InterPro" id="IPR009057">
    <property type="entry name" value="Homeodomain-like_sf"/>
</dbReference>
<dbReference type="SUPFAM" id="SSF46689">
    <property type="entry name" value="Homeodomain-like"/>
    <property type="match status" value="1"/>
</dbReference>
<dbReference type="RefSeq" id="WP_285666174.1">
    <property type="nucleotide sequence ID" value="NZ_BSTX01000004.1"/>
</dbReference>
<comment type="caution">
    <text evidence="6">The sequence shown here is derived from an EMBL/GenBank/DDBJ whole genome shotgun (WGS) entry which is preliminary data.</text>
</comment>
<dbReference type="GO" id="GO:0000976">
    <property type="term" value="F:transcription cis-regulatory region binding"/>
    <property type="evidence" value="ECO:0007669"/>
    <property type="project" value="TreeGrafter"/>
</dbReference>
<dbReference type="InterPro" id="IPR001647">
    <property type="entry name" value="HTH_TetR"/>
</dbReference>
<sequence>MSAARAAAAPAPPTARGRIDKRQAILSAAIEVFARDGYERAGVEAIAAEAGVAKPTIYNHLGGKENLYRAAMAEAAARSKTKVLAAVDGFPTTGEDLRAGLRTVARSLVDCHISPQGWALSRLLYTEAARFPEVYDEVQTEGGRQINEALAGRLARLGNAGVLRVPDPVLAARHFMALITGELAARTAMGTRELPEEELAGIIADGVETFLAAFGT</sequence>
<evidence type="ECO:0000256" key="3">
    <source>
        <dbReference type="ARBA" id="ARBA00023163"/>
    </source>
</evidence>
<evidence type="ECO:0000256" key="1">
    <source>
        <dbReference type="ARBA" id="ARBA00023015"/>
    </source>
</evidence>
<organism evidence="6 7">
    <name type="scientific">Actinorhabdospora filicis</name>
    <dbReference type="NCBI Taxonomy" id="1785913"/>
    <lineage>
        <taxon>Bacteria</taxon>
        <taxon>Bacillati</taxon>
        <taxon>Actinomycetota</taxon>
        <taxon>Actinomycetes</taxon>
        <taxon>Micromonosporales</taxon>
        <taxon>Micromonosporaceae</taxon>
        <taxon>Actinorhabdospora</taxon>
    </lineage>
</organism>
<evidence type="ECO:0000259" key="5">
    <source>
        <dbReference type="PROSITE" id="PS50977"/>
    </source>
</evidence>
<dbReference type="FunFam" id="1.10.10.60:FF:000141">
    <property type="entry name" value="TetR family transcriptional regulator"/>
    <property type="match status" value="1"/>
</dbReference>
<dbReference type="InterPro" id="IPR036271">
    <property type="entry name" value="Tet_transcr_reg_TetR-rel_C_sf"/>
</dbReference>
<dbReference type="AlphaFoldDB" id="A0A9W6SRR6"/>
<proteinExistence type="predicted"/>
<dbReference type="Pfam" id="PF14246">
    <property type="entry name" value="TetR_C_7"/>
    <property type="match status" value="1"/>
</dbReference>
<dbReference type="InterPro" id="IPR039536">
    <property type="entry name" value="TetR_C_Proteobacteria"/>
</dbReference>
<dbReference type="Pfam" id="PF00440">
    <property type="entry name" value="TetR_N"/>
    <property type="match status" value="1"/>
</dbReference>
<dbReference type="PROSITE" id="PS50977">
    <property type="entry name" value="HTH_TETR_2"/>
    <property type="match status" value="1"/>
</dbReference>
<keyword evidence="1" id="KW-0805">Transcription regulation</keyword>
<dbReference type="PRINTS" id="PR00455">
    <property type="entry name" value="HTHTETR"/>
</dbReference>
<dbReference type="EMBL" id="BSTX01000004">
    <property type="protein sequence ID" value="GLZ80893.1"/>
    <property type="molecule type" value="Genomic_DNA"/>
</dbReference>
<feature type="DNA-binding region" description="H-T-H motif" evidence="4">
    <location>
        <begin position="42"/>
        <end position="61"/>
    </location>
</feature>
<protein>
    <submittedName>
        <fullName evidence="6">TetR family transcriptional regulator</fullName>
    </submittedName>
</protein>
<dbReference type="Proteomes" id="UP001165079">
    <property type="component" value="Unassembled WGS sequence"/>
</dbReference>
<reference evidence="6" key="1">
    <citation type="submission" date="2023-03" db="EMBL/GenBank/DDBJ databases">
        <title>Actinorhabdospora filicis NBRC 111898.</title>
        <authorList>
            <person name="Ichikawa N."/>
            <person name="Sato H."/>
            <person name="Tonouchi N."/>
        </authorList>
    </citation>
    <scope>NUCLEOTIDE SEQUENCE</scope>
    <source>
        <strain evidence="6">NBRC 111898</strain>
    </source>
</reference>
<gene>
    <name evidence="6" type="ORF">Afil01_57000</name>
</gene>
<dbReference type="PANTHER" id="PTHR30055">
    <property type="entry name" value="HTH-TYPE TRANSCRIPTIONAL REGULATOR RUTR"/>
    <property type="match status" value="1"/>
</dbReference>
<name>A0A9W6SRR6_9ACTN</name>
<evidence type="ECO:0000256" key="2">
    <source>
        <dbReference type="ARBA" id="ARBA00023125"/>
    </source>
</evidence>
<feature type="domain" description="HTH tetR-type" evidence="5">
    <location>
        <begin position="19"/>
        <end position="79"/>
    </location>
</feature>
<dbReference type="InterPro" id="IPR050109">
    <property type="entry name" value="HTH-type_TetR-like_transc_reg"/>
</dbReference>
<dbReference type="Gene3D" id="1.10.357.10">
    <property type="entry name" value="Tetracycline Repressor, domain 2"/>
    <property type="match status" value="1"/>
</dbReference>
<keyword evidence="2 4" id="KW-0238">DNA-binding</keyword>
<dbReference type="GO" id="GO:0045892">
    <property type="term" value="P:negative regulation of DNA-templated transcription"/>
    <property type="evidence" value="ECO:0007669"/>
    <property type="project" value="UniProtKB-ARBA"/>
</dbReference>
<evidence type="ECO:0000313" key="7">
    <source>
        <dbReference type="Proteomes" id="UP001165079"/>
    </source>
</evidence>
<evidence type="ECO:0000313" key="6">
    <source>
        <dbReference type="EMBL" id="GLZ80893.1"/>
    </source>
</evidence>